<name>A0A7S0NG26_9EUKA</name>
<dbReference type="InterPro" id="IPR047187">
    <property type="entry name" value="SF1_C_Upf1"/>
</dbReference>
<dbReference type="PANTHER" id="PTHR45418:SF1">
    <property type="entry name" value="CANCER_TESTIS ANTIGEN 55"/>
    <property type="match status" value="1"/>
</dbReference>
<proteinExistence type="predicted"/>
<comment type="subcellular location">
    <subcellularLocation>
        <location evidence="1">Cytoplasm</location>
    </subcellularLocation>
</comment>
<dbReference type="SUPFAM" id="SSF52540">
    <property type="entry name" value="P-loop containing nucleoside triphosphate hydrolases"/>
    <property type="match status" value="1"/>
</dbReference>
<dbReference type="EMBL" id="HBEP01037440">
    <property type="protein sequence ID" value="CAD8511559.1"/>
    <property type="molecule type" value="Transcribed_RNA"/>
</dbReference>
<evidence type="ECO:0000256" key="1">
    <source>
        <dbReference type="ARBA" id="ARBA00004496"/>
    </source>
</evidence>
<accession>A0A7S0NG26</accession>
<dbReference type="InterPro" id="IPR027417">
    <property type="entry name" value="P-loop_NTPase"/>
</dbReference>
<dbReference type="CDD" id="cd18808">
    <property type="entry name" value="SF1_C_Upf1"/>
    <property type="match status" value="1"/>
</dbReference>
<feature type="domain" description="DNA2/NAM7 helicase-like C-terminal" evidence="3">
    <location>
        <begin position="2"/>
        <end position="67"/>
    </location>
</feature>
<reference evidence="4" key="1">
    <citation type="submission" date="2021-01" db="EMBL/GenBank/DDBJ databases">
        <authorList>
            <person name="Corre E."/>
            <person name="Pelletier E."/>
            <person name="Niang G."/>
            <person name="Scheremetjew M."/>
            <person name="Finn R."/>
            <person name="Kale V."/>
            <person name="Holt S."/>
            <person name="Cochrane G."/>
            <person name="Meng A."/>
            <person name="Brown T."/>
            <person name="Cohen L."/>
        </authorList>
    </citation>
    <scope>NUCLEOTIDE SEQUENCE</scope>
    <source>
        <strain evidence="4">CCMP1374</strain>
    </source>
</reference>
<dbReference type="Pfam" id="PF13087">
    <property type="entry name" value="AAA_12"/>
    <property type="match status" value="1"/>
</dbReference>
<dbReference type="InterPro" id="IPR041679">
    <property type="entry name" value="DNA2/NAM7-like_C"/>
</dbReference>
<dbReference type="PANTHER" id="PTHR45418">
    <property type="entry name" value="CANCER/TESTIS ANTIGEN 55"/>
    <property type="match status" value="1"/>
</dbReference>
<dbReference type="AlphaFoldDB" id="A0A7S0NG26"/>
<sequence>MREMLRERGLAAVNVGTVDDYQGQEKRVLFISTVLTHNIKQHHLVFNPKRFNVAVTRAKALLVVVGNPLAMLDDPSWRALLTHAVELSAYRGCPHPLMMEGAEEDLDDTVTRMTEITQLASRALGAGNLSAMYPSLSGNQDSQYSEYDDLPWRVML</sequence>
<protein>
    <recommendedName>
        <fullName evidence="3">DNA2/NAM7 helicase-like C-terminal domain-containing protein</fullName>
    </recommendedName>
</protein>
<evidence type="ECO:0000313" key="4">
    <source>
        <dbReference type="EMBL" id="CAD8511559.1"/>
    </source>
</evidence>
<evidence type="ECO:0000259" key="3">
    <source>
        <dbReference type="Pfam" id="PF13087"/>
    </source>
</evidence>
<dbReference type="Gene3D" id="3.40.50.300">
    <property type="entry name" value="P-loop containing nucleotide triphosphate hydrolases"/>
    <property type="match status" value="1"/>
</dbReference>
<evidence type="ECO:0000256" key="2">
    <source>
        <dbReference type="ARBA" id="ARBA00022490"/>
    </source>
</evidence>
<organism evidence="4">
    <name type="scientific">Phaeocystis antarctica</name>
    <dbReference type="NCBI Taxonomy" id="33657"/>
    <lineage>
        <taxon>Eukaryota</taxon>
        <taxon>Haptista</taxon>
        <taxon>Haptophyta</taxon>
        <taxon>Prymnesiophyceae</taxon>
        <taxon>Phaeocystales</taxon>
        <taxon>Phaeocystaceae</taxon>
        <taxon>Phaeocystis</taxon>
    </lineage>
</organism>
<keyword evidence="2" id="KW-0963">Cytoplasm</keyword>
<gene>
    <name evidence="4" type="ORF">PANT1444_LOCUS21216</name>
</gene>
<dbReference type="GO" id="GO:0005737">
    <property type="term" value="C:cytoplasm"/>
    <property type="evidence" value="ECO:0007669"/>
    <property type="project" value="UniProtKB-SubCell"/>
</dbReference>